<reference evidence="2 3" key="1">
    <citation type="submission" date="2015-10" db="EMBL/GenBank/DDBJ databases">
        <title>Genome analyses suggest a sexual origin of heterokaryosis in a supposedly ancient asexual fungus.</title>
        <authorList>
            <person name="Ropars J."/>
            <person name="Sedzielewska K."/>
            <person name="Noel J."/>
            <person name="Charron P."/>
            <person name="Farinelli L."/>
            <person name="Marton T."/>
            <person name="Kruger M."/>
            <person name="Pelin A."/>
            <person name="Brachmann A."/>
            <person name="Corradi N."/>
        </authorList>
    </citation>
    <scope>NUCLEOTIDE SEQUENCE [LARGE SCALE GENOMIC DNA]</scope>
    <source>
        <strain evidence="2 3">A4</strain>
    </source>
</reference>
<dbReference type="VEuPathDB" id="FungiDB:RhiirFUN_025370"/>
<sequence length="216" mass="24792">YLKLDNNVTLTDIYVSHILQRLGTPQSFGRELDDAFASVIIAKCGRSVLEELKKWTDDPHFKFPEWITPGMRFVMETNLSKAVPLYDYVNDIYKSTKYHNHAIQPQHHAGSDFVLSLVDKSNESKNVVLLSLSSAIYNKNVPTSKVQMQALKACMEFQYMEENEEKKKKRRNNKKESGPQNKKTKLDSDQYAGEEGCAEIGLTKKFQKLQKKNIVV</sequence>
<keyword evidence="3" id="KW-1185">Reference proteome</keyword>
<evidence type="ECO:0000313" key="3">
    <source>
        <dbReference type="Proteomes" id="UP000234323"/>
    </source>
</evidence>
<proteinExistence type="predicted"/>
<dbReference type="AlphaFoldDB" id="A0A2I1HSF6"/>
<dbReference type="VEuPathDB" id="FungiDB:FUN_001146"/>
<protein>
    <submittedName>
        <fullName evidence="2">Uncharacterized protein</fullName>
    </submittedName>
</protein>
<dbReference type="VEuPathDB" id="FungiDB:RhiirA1_542555"/>
<organism evidence="2 3">
    <name type="scientific">Rhizophagus irregularis</name>
    <dbReference type="NCBI Taxonomy" id="588596"/>
    <lineage>
        <taxon>Eukaryota</taxon>
        <taxon>Fungi</taxon>
        <taxon>Fungi incertae sedis</taxon>
        <taxon>Mucoromycota</taxon>
        <taxon>Glomeromycotina</taxon>
        <taxon>Glomeromycetes</taxon>
        <taxon>Glomerales</taxon>
        <taxon>Glomeraceae</taxon>
        <taxon>Rhizophagus</taxon>
    </lineage>
</organism>
<accession>A0A2I1HSF6</accession>
<evidence type="ECO:0000313" key="2">
    <source>
        <dbReference type="EMBL" id="PKY61807.1"/>
    </source>
</evidence>
<feature type="region of interest" description="Disordered" evidence="1">
    <location>
        <begin position="163"/>
        <end position="191"/>
    </location>
</feature>
<comment type="caution">
    <text evidence="2">The sequence shown here is derived from an EMBL/GenBank/DDBJ whole genome shotgun (WGS) entry which is preliminary data.</text>
</comment>
<gene>
    <name evidence="2" type="ORF">RhiirA4_523806</name>
</gene>
<feature type="non-terminal residue" evidence="2">
    <location>
        <position position="1"/>
    </location>
</feature>
<evidence type="ECO:0000256" key="1">
    <source>
        <dbReference type="SAM" id="MobiDB-lite"/>
    </source>
</evidence>
<name>A0A2I1HSF6_9GLOM</name>
<dbReference type="Proteomes" id="UP000234323">
    <property type="component" value="Unassembled WGS sequence"/>
</dbReference>
<dbReference type="EMBL" id="LLXI01005904">
    <property type="protein sequence ID" value="PKY61807.1"/>
    <property type="molecule type" value="Genomic_DNA"/>
</dbReference>